<evidence type="ECO:0000256" key="1">
    <source>
        <dbReference type="ARBA" id="ARBA00022448"/>
    </source>
</evidence>
<dbReference type="GO" id="GO:0005886">
    <property type="term" value="C:plasma membrane"/>
    <property type="evidence" value="ECO:0007669"/>
    <property type="project" value="TreeGrafter"/>
</dbReference>
<dbReference type="Gene3D" id="3.40.50.300">
    <property type="entry name" value="P-loop containing nucleotide triphosphate hydrolases"/>
    <property type="match status" value="1"/>
</dbReference>
<sequence length="236" mass="25608">MTPLLMIDQLTKQYGSRRVLDRVDFEVHRGESVAIVGPSGSGKSTLLNIAGLLDECSGGEVRFRGAPLPQINSRAASHLRRDHINYLFQSFALIGASTAFENVLIGLHAVRLGRRAKEQQIMEILSRLGLRQVAHDRVMTLSGGERQRVALARCLVKPGELILADEPTGALDDALADVAVAEMLSLQQDYGKTLLVVTHDRRVADRCDRVFDLGLSAERDGAPSLSASSADPATRS</sequence>
<keyword evidence="3 5" id="KW-0067">ATP-binding</keyword>
<name>A0A3N2C7W3_9MICO</name>
<proteinExistence type="predicted"/>
<dbReference type="InterPro" id="IPR015854">
    <property type="entry name" value="ABC_transpr_LolD-like"/>
</dbReference>
<dbReference type="InterPro" id="IPR003439">
    <property type="entry name" value="ABC_transporter-like_ATP-bd"/>
</dbReference>
<evidence type="ECO:0000256" key="3">
    <source>
        <dbReference type="ARBA" id="ARBA00022840"/>
    </source>
</evidence>
<gene>
    <name evidence="5" type="ORF">EDD42_3712</name>
</gene>
<keyword evidence="6" id="KW-1185">Reference proteome</keyword>
<dbReference type="Proteomes" id="UP000266915">
    <property type="component" value="Unassembled WGS sequence"/>
</dbReference>
<dbReference type="PANTHER" id="PTHR24220:SF86">
    <property type="entry name" value="ABC TRANSPORTER ABCH.1"/>
    <property type="match status" value="1"/>
</dbReference>
<dbReference type="InterPro" id="IPR003593">
    <property type="entry name" value="AAA+_ATPase"/>
</dbReference>
<dbReference type="InterPro" id="IPR017911">
    <property type="entry name" value="MacB-like_ATP-bd"/>
</dbReference>
<accession>A0A3N2C7W3</accession>
<dbReference type="SUPFAM" id="SSF52540">
    <property type="entry name" value="P-loop containing nucleoside triphosphate hydrolases"/>
    <property type="match status" value="1"/>
</dbReference>
<keyword evidence="2" id="KW-0547">Nucleotide-binding</keyword>
<evidence type="ECO:0000256" key="2">
    <source>
        <dbReference type="ARBA" id="ARBA00022741"/>
    </source>
</evidence>
<organism evidence="5 6">
    <name type="scientific">Plantibacter flavus</name>
    <dbReference type="NCBI Taxonomy" id="150123"/>
    <lineage>
        <taxon>Bacteria</taxon>
        <taxon>Bacillati</taxon>
        <taxon>Actinomycetota</taxon>
        <taxon>Actinomycetes</taxon>
        <taxon>Micrococcales</taxon>
        <taxon>Microbacteriaceae</taxon>
        <taxon>Plantibacter</taxon>
    </lineage>
</organism>
<dbReference type="SMART" id="SM00382">
    <property type="entry name" value="AAA"/>
    <property type="match status" value="1"/>
</dbReference>
<reference evidence="5 6" key="1">
    <citation type="submission" date="2018-11" db="EMBL/GenBank/DDBJ databases">
        <title>Sequencing the genomes of 1000 actinobacteria strains.</title>
        <authorList>
            <person name="Klenk H.-P."/>
        </authorList>
    </citation>
    <scope>NUCLEOTIDE SEQUENCE [LARGE SCALE GENOMIC DNA]</scope>
    <source>
        <strain evidence="5 6">DSM 14012</strain>
    </source>
</reference>
<dbReference type="AlphaFoldDB" id="A0A3N2C7W3"/>
<evidence type="ECO:0000313" key="5">
    <source>
        <dbReference type="EMBL" id="ROR83598.1"/>
    </source>
</evidence>
<comment type="caution">
    <text evidence="5">The sequence shown here is derived from an EMBL/GenBank/DDBJ whole genome shotgun (WGS) entry which is preliminary data.</text>
</comment>
<feature type="domain" description="ABC transporter" evidence="4">
    <location>
        <begin position="5"/>
        <end position="232"/>
    </location>
</feature>
<dbReference type="PANTHER" id="PTHR24220">
    <property type="entry name" value="IMPORT ATP-BINDING PROTEIN"/>
    <property type="match status" value="1"/>
</dbReference>
<dbReference type="PROSITE" id="PS50893">
    <property type="entry name" value="ABC_TRANSPORTER_2"/>
    <property type="match status" value="1"/>
</dbReference>
<evidence type="ECO:0000313" key="6">
    <source>
        <dbReference type="Proteomes" id="UP000266915"/>
    </source>
</evidence>
<dbReference type="Pfam" id="PF00005">
    <property type="entry name" value="ABC_tran"/>
    <property type="match status" value="1"/>
</dbReference>
<dbReference type="GO" id="GO:0005524">
    <property type="term" value="F:ATP binding"/>
    <property type="evidence" value="ECO:0007669"/>
    <property type="project" value="UniProtKB-KW"/>
</dbReference>
<dbReference type="GO" id="GO:0022857">
    <property type="term" value="F:transmembrane transporter activity"/>
    <property type="evidence" value="ECO:0007669"/>
    <property type="project" value="TreeGrafter"/>
</dbReference>
<evidence type="ECO:0000259" key="4">
    <source>
        <dbReference type="PROSITE" id="PS50893"/>
    </source>
</evidence>
<dbReference type="InterPro" id="IPR027417">
    <property type="entry name" value="P-loop_NTPase"/>
</dbReference>
<dbReference type="PROSITE" id="PS00211">
    <property type="entry name" value="ABC_TRANSPORTER_1"/>
    <property type="match status" value="1"/>
</dbReference>
<dbReference type="EMBL" id="RKHL01000001">
    <property type="protein sequence ID" value="ROR83598.1"/>
    <property type="molecule type" value="Genomic_DNA"/>
</dbReference>
<dbReference type="CDD" id="cd03255">
    <property type="entry name" value="ABC_MJ0796_LolCDE_FtsE"/>
    <property type="match status" value="1"/>
</dbReference>
<protein>
    <submittedName>
        <fullName evidence="5">Putative ABC transport system ATP-binding protein</fullName>
    </submittedName>
</protein>
<dbReference type="GO" id="GO:0016887">
    <property type="term" value="F:ATP hydrolysis activity"/>
    <property type="evidence" value="ECO:0007669"/>
    <property type="project" value="InterPro"/>
</dbReference>
<keyword evidence="1" id="KW-0813">Transport</keyword>
<dbReference type="InterPro" id="IPR017871">
    <property type="entry name" value="ABC_transporter-like_CS"/>
</dbReference>